<dbReference type="CDD" id="cd02798">
    <property type="entry name" value="tRNA_bind_CsaA"/>
    <property type="match status" value="1"/>
</dbReference>
<dbReference type="NCBIfam" id="NF007495">
    <property type="entry name" value="PRK10089.1-4"/>
    <property type="match status" value="1"/>
</dbReference>
<dbReference type="PANTHER" id="PTHR11586">
    <property type="entry name" value="TRNA-AMINOACYLATION COFACTOR ARC1 FAMILY MEMBER"/>
    <property type="match status" value="1"/>
</dbReference>
<dbReference type="FunFam" id="2.40.50.140:FF:000165">
    <property type="entry name" value="Chaperone CsaA"/>
    <property type="match status" value="1"/>
</dbReference>
<evidence type="ECO:0000313" key="5">
    <source>
        <dbReference type="EMBL" id="CPR11140.1"/>
    </source>
</evidence>
<reference evidence="5 6" key="1">
    <citation type="submission" date="2015-03" db="EMBL/GenBank/DDBJ databases">
        <authorList>
            <person name="Murphy D."/>
        </authorList>
    </citation>
    <scope>NUCLEOTIDE SEQUENCE [LARGE SCALE GENOMIC DNA]</scope>
    <source>
        <strain evidence="5 6">DSM 44277</strain>
    </source>
</reference>
<dbReference type="Gene3D" id="2.40.50.140">
    <property type="entry name" value="Nucleic acid-binding proteins"/>
    <property type="match status" value="1"/>
</dbReference>
<dbReference type="RefSeq" id="WP_090350127.1">
    <property type="nucleotide sequence ID" value="NZ_CSTD01000002.1"/>
</dbReference>
<evidence type="ECO:0000256" key="3">
    <source>
        <dbReference type="PROSITE-ProRule" id="PRU00209"/>
    </source>
</evidence>
<dbReference type="EMBL" id="CSTD01000002">
    <property type="protein sequence ID" value="CPR11140.1"/>
    <property type="molecule type" value="Genomic_DNA"/>
</dbReference>
<keyword evidence="2 3" id="KW-0694">RNA-binding</keyword>
<evidence type="ECO:0000256" key="1">
    <source>
        <dbReference type="ARBA" id="ARBA00022555"/>
    </source>
</evidence>
<dbReference type="InterPro" id="IPR051270">
    <property type="entry name" value="Tyrosine-tRNA_ligase_regulator"/>
</dbReference>
<dbReference type="PROSITE" id="PS50886">
    <property type="entry name" value="TRBD"/>
    <property type="match status" value="1"/>
</dbReference>
<protein>
    <submittedName>
        <fullName evidence="5">tRNA-binding protein YgjH</fullName>
    </submittedName>
</protein>
<name>A0A0U0W9H6_MYCBE</name>
<dbReference type="InterPro" id="IPR012340">
    <property type="entry name" value="NA-bd_OB-fold"/>
</dbReference>
<evidence type="ECO:0000256" key="2">
    <source>
        <dbReference type="ARBA" id="ARBA00022884"/>
    </source>
</evidence>
<dbReference type="Pfam" id="PF01588">
    <property type="entry name" value="tRNA_bind"/>
    <property type="match status" value="1"/>
</dbReference>
<dbReference type="PANTHER" id="PTHR11586:SF37">
    <property type="entry name" value="TRNA-BINDING DOMAIN-CONTAINING PROTEIN"/>
    <property type="match status" value="1"/>
</dbReference>
<accession>A0A0U0W9H6</accession>
<proteinExistence type="predicted"/>
<dbReference type="InterPro" id="IPR008231">
    <property type="entry name" value="CsaA"/>
</dbReference>
<dbReference type="GO" id="GO:0000049">
    <property type="term" value="F:tRNA binding"/>
    <property type="evidence" value="ECO:0007669"/>
    <property type="project" value="UniProtKB-UniRule"/>
</dbReference>
<dbReference type="Proteomes" id="UP000198875">
    <property type="component" value="Unassembled WGS sequence"/>
</dbReference>
<sequence length="113" mass="12321">MSATTTIETFLELDIRVGRVMRAETFPQARKPAYKLLIDFGELGTRRSSAQITDLYSTDELVGRLVLGVVNLPPRQIADFTSEVLVLGVPTRGGGNVALIGPDREVPLGLRLL</sequence>
<dbReference type="SUPFAM" id="SSF50249">
    <property type="entry name" value="Nucleic acid-binding proteins"/>
    <property type="match status" value="1"/>
</dbReference>
<dbReference type="NCBIfam" id="NF007494">
    <property type="entry name" value="PRK10089.1-3"/>
    <property type="match status" value="1"/>
</dbReference>
<dbReference type="AlphaFoldDB" id="A0A0U0W9H6"/>
<dbReference type="OrthoDB" id="9794564at2"/>
<organism evidence="5 6">
    <name type="scientific">Mycobacterium bohemicum DSM 44277</name>
    <dbReference type="NCBI Taxonomy" id="1236609"/>
    <lineage>
        <taxon>Bacteria</taxon>
        <taxon>Bacillati</taxon>
        <taxon>Actinomycetota</taxon>
        <taxon>Actinomycetes</taxon>
        <taxon>Mycobacteriales</taxon>
        <taxon>Mycobacteriaceae</taxon>
        <taxon>Mycobacterium</taxon>
    </lineage>
</organism>
<feature type="domain" description="TRNA-binding" evidence="4">
    <location>
        <begin position="9"/>
        <end position="113"/>
    </location>
</feature>
<dbReference type="InterPro" id="IPR002547">
    <property type="entry name" value="tRNA-bd_dom"/>
</dbReference>
<gene>
    <name evidence="5" type="primary">ygjH</name>
    <name evidence="5" type="ORF">BN971_02421</name>
</gene>
<evidence type="ECO:0000259" key="4">
    <source>
        <dbReference type="PROSITE" id="PS50886"/>
    </source>
</evidence>
<dbReference type="NCBIfam" id="TIGR02222">
    <property type="entry name" value="chap_CsaA"/>
    <property type="match status" value="1"/>
</dbReference>
<evidence type="ECO:0000313" key="6">
    <source>
        <dbReference type="Proteomes" id="UP000198875"/>
    </source>
</evidence>
<keyword evidence="1 3" id="KW-0820">tRNA-binding</keyword>